<keyword evidence="1" id="KW-0472">Membrane</keyword>
<keyword evidence="1" id="KW-0812">Transmembrane</keyword>
<evidence type="ECO:0000313" key="2">
    <source>
        <dbReference type="EMBL" id="GAO44171.1"/>
    </source>
</evidence>
<gene>
    <name evidence="2" type="ORF">FPE01S_03_02090</name>
</gene>
<name>A0A0E9N3C3_9BACT</name>
<sequence length="76" mass="8889">MKKVAITTTLVTLYLVFFQLTPFIGFSPAAISWMFIASPFLIIGMVYVILKYGKPSRYTFDERFYDDLDYERNGKE</sequence>
<dbReference type="AlphaFoldDB" id="A0A0E9N3C3"/>
<dbReference type="RefSeq" id="WP_046370136.1">
    <property type="nucleotide sequence ID" value="NZ_BBWV01000003.1"/>
</dbReference>
<evidence type="ECO:0000256" key="1">
    <source>
        <dbReference type="SAM" id="Phobius"/>
    </source>
</evidence>
<organism evidence="2 3">
    <name type="scientific">Flavihumibacter petaseus NBRC 106054</name>
    <dbReference type="NCBI Taxonomy" id="1220578"/>
    <lineage>
        <taxon>Bacteria</taxon>
        <taxon>Pseudomonadati</taxon>
        <taxon>Bacteroidota</taxon>
        <taxon>Chitinophagia</taxon>
        <taxon>Chitinophagales</taxon>
        <taxon>Chitinophagaceae</taxon>
        <taxon>Flavihumibacter</taxon>
    </lineage>
</organism>
<protein>
    <submittedName>
        <fullName evidence="2">Uncharacterized protein</fullName>
    </submittedName>
</protein>
<comment type="caution">
    <text evidence="2">The sequence shown here is derived from an EMBL/GenBank/DDBJ whole genome shotgun (WGS) entry which is preliminary data.</text>
</comment>
<keyword evidence="3" id="KW-1185">Reference proteome</keyword>
<feature type="transmembrane region" description="Helical" evidence="1">
    <location>
        <begin position="30"/>
        <end position="50"/>
    </location>
</feature>
<evidence type="ECO:0000313" key="3">
    <source>
        <dbReference type="Proteomes" id="UP000033121"/>
    </source>
</evidence>
<dbReference type="EMBL" id="BBWV01000003">
    <property type="protein sequence ID" value="GAO44171.1"/>
    <property type="molecule type" value="Genomic_DNA"/>
</dbReference>
<dbReference type="OrthoDB" id="964187at2"/>
<keyword evidence="1" id="KW-1133">Transmembrane helix</keyword>
<accession>A0A0E9N3C3</accession>
<dbReference type="Proteomes" id="UP000033121">
    <property type="component" value="Unassembled WGS sequence"/>
</dbReference>
<reference evidence="2 3" key="1">
    <citation type="submission" date="2015-04" db="EMBL/GenBank/DDBJ databases">
        <title>Whole genome shotgun sequence of Flavihumibacter petaseus NBRC 106054.</title>
        <authorList>
            <person name="Miyazawa S."/>
            <person name="Hosoyama A."/>
            <person name="Hashimoto M."/>
            <person name="Noguchi M."/>
            <person name="Tsuchikane K."/>
            <person name="Ohji S."/>
            <person name="Yamazoe A."/>
            <person name="Ichikawa N."/>
            <person name="Kimura A."/>
            <person name="Fujita N."/>
        </authorList>
    </citation>
    <scope>NUCLEOTIDE SEQUENCE [LARGE SCALE GENOMIC DNA]</scope>
    <source>
        <strain evidence="2 3">NBRC 106054</strain>
    </source>
</reference>
<proteinExistence type="predicted"/>